<name>G1WZA5_ARTOA</name>
<feature type="region of interest" description="Disordered" evidence="1">
    <location>
        <begin position="208"/>
        <end position="241"/>
    </location>
</feature>
<keyword evidence="3" id="KW-1185">Reference proteome</keyword>
<sequence>MASNYGSSIQIPAYSLPVGTGSLPLLHEQTHIDKVREAISNTSDKFIYNYFVSMGESAITMQLRLLAKKVGAGSITSNKSWKVLLSQLPIDRSLPFISSELAIFWPPMLTIRDTILSEEQLVILSEHYRLREHLLPDHRRRKRWMNTKAYTSKLFLVYIAGYIQSLKPRSPLKWLSCTMVVLINGMIDECLDRRVQIGVPKLVQELPDGSMGASPTSSQEKSFTTSDAAETNPVEGPSNRPTINQLLEQGWKYSESMVNISGRPFWHVVLFTESIEPISVVRETLDQAKYEATEAAGKLYSKDST</sequence>
<gene>
    <name evidence="2" type="ORF">AOL_s00004g616</name>
</gene>
<organism evidence="2 3">
    <name type="scientific">Arthrobotrys oligospora (strain ATCC 24927 / CBS 115.81 / DSM 1491)</name>
    <name type="common">Nematode-trapping fungus</name>
    <name type="synonym">Didymozoophaga oligospora</name>
    <dbReference type="NCBI Taxonomy" id="756982"/>
    <lineage>
        <taxon>Eukaryota</taxon>
        <taxon>Fungi</taxon>
        <taxon>Dikarya</taxon>
        <taxon>Ascomycota</taxon>
        <taxon>Pezizomycotina</taxon>
        <taxon>Orbiliomycetes</taxon>
        <taxon>Orbiliales</taxon>
        <taxon>Orbiliaceae</taxon>
        <taxon>Orbilia</taxon>
        <taxon>Orbilia oligospora</taxon>
    </lineage>
</organism>
<accession>G1WZA5</accession>
<protein>
    <submittedName>
        <fullName evidence="2">Uncharacterized protein</fullName>
    </submittedName>
</protein>
<dbReference type="InParanoid" id="G1WZA5"/>
<reference evidence="2 3" key="1">
    <citation type="journal article" date="2011" name="PLoS Pathog.">
        <title>Genomic and proteomic analyses of the fungus Arthrobotrys oligospora provide insights into nematode-trap formation.</title>
        <authorList>
            <person name="Yang J."/>
            <person name="Wang L."/>
            <person name="Ji X."/>
            <person name="Feng Y."/>
            <person name="Li X."/>
            <person name="Zou C."/>
            <person name="Xu J."/>
            <person name="Ren Y."/>
            <person name="Mi Q."/>
            <person name="Wu J."/>
            <person name="Liu S."/>
            <person name="Liu Y."/>
            <person name="Huang X."/>
            <person name="Wang H."/>
            <person name="Niu X."/>
            <person name="Li J."/>
            <person name="Liang L."/>
            <person name="Luo Y."/>
            <person name="Ji K."/>
            <person name="Zhou W."/>
            <person name="Yu Z."/>
            <person name="Li G."/>
            <person name="Liu Y."/>
            <person name="Li L."/>
            <person name="Qiao M."/>
            <person name="Feng L."/>
            <person name="Zhang K.-Q."/>
        </authorList>
    </citation>
    <scope>NUCLEOTIDE SEQUENCE [LARGE SCALE GENOMIC DNA]</scope>
    <source>
        <strain evidence="3">ATCC 24927 / CBS 115.81 / DSM 1491</strain>
    </source>
</reference>
<evidence type="ECO:0000313" key="3">
    <source>
        <dbReference type="Proteomes" id="UP000008784"/>
    </source>
</evidence>
<dbReference type="Proteomes" id="UP000008784">
    <property type="component" value="Unassembled WGS sequence"/>
</dbReference>
<comment type="caution">
    <text evidence="2">The sequence shown here is derived from an EMBL/GenBank/DDBJ whole genome shotgun (WGS) entry which is preliminary data.</text>
</comment>
<evidence type="ECO:0000313" key="2">
    <source>
        <dbReference type="EMBL" id="EGX53957.1"/>
    </source>
</evidence>
<dbReference type="HOGENOM" id="CLU_912071_0_0_1"/>
<feature type="compositionally biased region" description="Polar residues" evidence="1">
    <location>
        <begin position="213"/>
        <end position="229"/>
    </location>
</feature>
<evidence type="ECO:0000256" key="1">
    <source>
        <dbReference type="SAM" id="MobiDB-lite"/>
    </source>
</evidence>
<proteinExistence type="predicted"/>
<dbReference type="EMBL" id="ADOT01000006">
    <property type="protein sequence ID" value="EGX53957.1"/>
    <property type="molecule type" value="Genomic_DNA"/>
</dbReference>
<dbReference type="RefSeq" id="XP_011117567.1">
    <property type="nucleotide sequence ID" value="XM_011119265.1"/>
</dbReference>
<dbReference type="GeneID" id="22888511"/>
<dbReference type="OrthoDB" id="10500899at2759"/>
<dbReference type="AlphaFoldDB" id="G1WZA5"/>